<gene>
    <name evidence="2" type="ORF">D6850_08165</name>
</gene>
<keyword evidence="1" id="KW-0812">Transmembrane</keyword>
<keyword evidence="1" id="KW-0472">Membrane</keyword>
<comment type="caution">
    <text evidence="2">The sequence shown here is derived from an EMBL/GenBank/DDBJ whole genome shotgun (WGS) entry which is preliminary data.</text>
</comment>
<proteinExistence type="predicted"/>
<organism evidence="2 3">
    <name type="scientific">Roseovarius spongiae</name>
    <dbReference type="NCBI Taxonomy" id="2320272"/>
    <lineage>
        <taxon>Bacteria</taxon>
        <taxon>Pseudomonadati</taxon>
        <taxon>Pseudomonadota</taxon>
        <taxon>Alphaproteobacteria</taxon>
        <taxon>Rhodobacterales</taxon>
        <taxon>Roseobacteraceae</taxon>
        <taxon>Roseovarius</taxon>
    </lineage>
</organism>
<name>A0A3A8AUU4_9RHOB</name>
<accession>A0A3A8AUU4</accession>
<keyword evidence="3" id="KW-1185">Reference proteome</keyword>
<dbReference type="OrthoDB" id="7872651at2"/>
<feature type="transmembrane region" description="Helical" evidence="1">
    <location>
        <begin position="20"/>
        <end position="41"/>
    </location>
</feature>
<dbReference type="InterPro" id="IPR045519">
    <property type="entry name" value="DUF6476"/>
</dbReference>
<sequence length="105" mass="11402">MNDTPQPQPVDAGLVRYLRLLVTILTATMVIGFIVIVVLFVTRFSDAFGPEPPDLPETIALPDGAAPLAFTQGGDWFAVVTTEDEVLIFDRATGELRQTIAIESQ</sequence>
<dbReference type="Pfam" id="PF20082">
    <property type="entry name" value="DUF6476"/>
    <property type="match status" value="1"/>
</dbReference>
<dbReference type="EMBL" id="RAPE01000002">
    <property type="protein sequence ID" value="RKF14838.1"/>
    <property type="molecule type" value="Genomic_DNA"/>
</dbReference>
<evidence type="ECO:0000256" key="1">
    <source>
        <dbReference type="SAM" id="Phobius"/>
    </source>
</evidence>
<reference evidence="2 3" key="1">
    <citation type="submission" date="2018-09" db="EMBL/GenBank/DDBJ databases">
        <title>Roseovarius spongiae sp. nov., isolated from a marine sponge.</title>
        <authorList>
            <person name="Zhuang L."/>
            <person name="Luo L."/>
        </authorList>
    </citation>
    <scope>NUCLEOTIDE SEQUENCE [LARGE SCALE GENOMIC DNA]</scope>
    <source>
        <strain evidence="2 3">HN-E21</strain>
    </source>
</reference>
<dbReference type="AlphaFoldDB" id="A0A3A8AUU4"/>
<protein>
    <submittedName>
        <fullName evidence="2">Uncharacterized protein</fullName>
    </submittedName>
</protein>
<evidence type="ECO:0000313" key="3">
    <source>
        <dbReference type="Proteomes" id="UP000281128"/>
    </source>
</evidence>
<keyword evidence="1" id="KW-1133">Transmembrane helix</keyword>
<dbReference type="Proteomes" id="UP000281128">
    <property type="component" value="Unassembled WGS sequence"/>
</dbReference>
<dbReference type="RefSeq" id="WP_121165709.1">
    <property type="nucleotide sequence ID" value="NZ_RAPE01000002.1"/>
</dbReference>
<evidence type="ECO:0000313" key="2">
    <source>
        <dbReference type="EMBL" id="RKF14838.1"/>
    </source>
</evidence>